<feature type="domain" description="Bacterial surface antigen (D15)" evidence="4">
    <location>
        <begin position="289"/>
        <end position="567"/>
    </location>
</feature>
<evidence type="ECO:0000256" key="3">
    <source>
        <dbReference type="SAM" id="SignalP"/>
    </source>
</evidence>
<evidence type="ECO:0000313" key="6">
    <source>
        <dbReference type="Proteomes" id="UP000231637"/>
    </source>
</evidence>
<dbReference type="Gene3D" id="2.40.160.50">
    <property type="entry name" value="membrane protein fhac: a member of the omp85/tpsb transporter family"/>
    <property type="match status" value="1"/>
</dbReference>
<feature type="chain" id="PRO_5014797691" evidence="3">
    <location>
        <begin position="29"/>
        <end position="567"/>
    </location>
</feature>
<dbReference type="GO" id="GO:0019867">
    <property type="term" value="C:outer membrane"/>
    <property type="evidence" value="ECO:0007669"/>
    <property type="project" value="InterPro"/>
</dbReference>
<proteinExistence type="predicted"/>
<dbReference type="Gene3D" id="3.10.20.310">
    <property type="entry name" value="membrane protein fhac"/>
    <property type="match status" value="1"/>
</dbReference>
<dbReference type="InterPro" id="IPR000184">
    <property type="entry name" value="Bac_surfAg_D15"/>
</dbReference>
<protein>
    <submittedName>
        <fullName evidence="5">Autotransporter secretion outer membrane protein TamA</fullName>
    </submittedName>
</protein>
<dbReference type="AlphaFoldDB" id="A0A2K8L6Q4"/>
<evidence type="ECO:0000259" key="4">
    <source>
        <dbReference type="Pfam" id="PF01103"/>
    </source>
</evidence>
<dbReference type="Proteomes" id="UP000231637">
    <property type="component" value="Chromosome"/>
</dbReference>
<evidence type="ECO:0000256" key="1">
    <source>
        <dbReference type="ARBA" id="ARBA00004370"/>
    </source>
</evidence>
<reference evidence="5 6" key="1">
    <citation type="submission" date="2016-12" db="EMBL/GenBank/DDBJ databases">
        <title>Isolation and genomic insights into novel planktonic Zetaproteobacteria from stratified waters of the Chesapeake Bay.</title>
        <authorList>
            <person name="McAllister S.M."/>
            <person name="Kato S."/>
            <person name="Chan C.S."/>
            <person name="Chiu B.K."/>
            <person name="Field E.K."/>
        </authorList>
    </citation>
    <scope>NUCLEOTIDE SEQUENCE [LARGE SCALE GENOMIC DNA]</scope>
    <source>
        <strain evidence="5 6">CP-8</strain>
    </source>
</reference>
<name>A0A2K8L6Q4_9PROT</name>
<dbReference type="KEGG" id="mfn:Ga0123462_1965"/>
<dbReference type="EMBL" id="CP018800">
    <property type="protein sequence ID" value="ATX82802.1"/>
    <property type="molecule type" value="Genomic_DNA"/>
</dbReference>
<accession>A0A2K8L6Q4</accession>
<keyword evidence="2" id="KW-0472">Membrane</keyword>
<keyword evidence="6" id="KW-1185">Reference proteome</keyword>
<gene>
    <name evidence="5" type="ORF">Ga0123462_1965</name>
</gene>
<dbReference type="RefSeq" id="WP_100266582.1">
    <property type="nucleotide sequence ID" value="NZ_CP018800.1"/>
</dbReference>
<dbReference type="Pfam" id="PF01103">
    <property type="entry name" value="Omp85"/>
    <property type="match status" value="1"/>
</dbReference>
<evidence type="ECO:0000313" key="5">
    <source>
        <dbReference type="EMBL" id="ATX82802.1"/>
    </source>
</evidence>
<evidence type="ECO:0000256" key="2">
    <source>
        <dbReference type="ARBA" id="ARBA00023136"/>
    </source>
</evidence>
<organism evidence="5 6">
    <name type="scientific">Mariprofundus ferrinatatus</name>
    <dbReference type="NCBI Taxonomy" id="1921087"/>
    <lineage>
        <taxon>Bacteria</taxon>
        <taxon>Pseudomonadati</taxon>
        <taxon>Pseudomonadota</taxon>
        <taxon>Candidatius Mariprofundia</taxon>
        <taxon>Mariprofundales</taxon>
        <taxon>Mariprofundaceae</taxon>
        <taxon>Mariprofundus</taxon>
    </lineage>
</organism>
<comment type="subcellular location">
    <subcellularLocation>
        <location evidence="1">Membrane</location>
    </subcellularLocation>
</comment>
<keyword evidence="3" id="KW-0732">Signal</keyword>
<feature type="signal peptide" evidence="3">
    <location>
        <begin position="1"/>
        <end position="28"/>
    </location>
</feature>
<dbReference type="OrthoDB" id="9769707at2"/>
<sequence length="567" mass="62437">MRLSSPRLSSLCVLLLAAALLFSSNAFANDARRIIGSPVGVPESLLKKMDTLQLKSTAGPALVRYMAAQDASVIRSWLRSEGYLDAEVTSVVEEGEARWRVQAGELWRVRHVEVLPAPVAKVALPESGDPFRSQDYDKAKTALRWAWRDAGYLRADYINAVVVPDRESRLVDISWQIKPGPLFYISELRVEGARQYDPELALKISRLRPGQVAAQHFLQDAMQHISDDSRYLHAMVVPQLSEAEGQHVPIRISVTEAPWRKLTGDVGYSTDSGFALAAAWVDRSLYQGNIEYSLRAEASRTSSGLGATITRPVWPAADQRVGFNADYSRVDTDGRRYDAISGGPFWQWDFGFKDYLRLSVQAENVREAGISLLTLGPRADFHFAHEHGGYLPERGWRLDAGAGLPLRVNSQGLWVTVDVSGRYFYRPADWLLLSPRAGYGRTVSLQGSAPKTYRQFAGGASSVRGYALDSLGPLGVDGLATGGLMKTYGGIDLVFMPEAETVSPVLFGDVAKMWQAIGSSSPTVWSAGAGAIIRTPAGPLRIDLAVPLKRRTQDRRFQFYITLGEVF</sequence>